<dbReference type="EMBL" id="JAMYRI010000021">
    <property type="protein sequence ID" value="MER9287437.1"/>
    <property type="molecule type" value="Genomic_DNA"/>
</dbReference>
<dbReference type="Proteomes" id="UP001480082">
    <property type="component" value="Unassembled WGS sequence"/>
</dbReference>
<name>A0ACC6T693_9HYPH</name>
<proteinExistence type="predicted"/>
<sequence>MGIFDVFSRQRAANSIETRTNLENQSVPVSSENFLAFFGIQTANLPNVSIDTALTVPAVWAAVSFMSRTLATLPKHAYRKTKDGPQKLSGKIETVVHDAPNDGQGSFKFWQWFWQQVFTGGRGLAWIERTPQGVEALWPMDPMRTTVKFSNGILTYQYSPYSNQQGIKEYPAADVIDVPFMLRSNGYMHYGPINMAAKAIQLAIAMNDYGSNFFAGGGVPPLALQGPLPAGDAAMKRAQADIKRSVDAAKNANEPVFPIPAGYTLNPVGIDPAKGQMIEARRFQVEEISRAYQLPPVFLQDLSRATFSNVEQQDLHLVKHLIGQWAQALEDELNLKLFGRGNGSRYVEHNLDGLLRGDFVSRMTGYGQAIQNGIRTPDEVRSLENLPSKGDAADKLYIQGATVPLGTLPASTAAPAKSQGAPKDGANGGGLGFETRGDNEQDKAEAA</sequence>
<reference evidence="1 2" key="1">
    <citation type="journal article" date="2024" name="Proc. Natl. Acad. Sci. U.S.A.">
        <title>The evolutionary genomics of adaptation to stress in wild rhizobium bacteria.</title>
        <authorList>
            <person name="Kehlet-Delgado H."/>
            <person name="Montoya A.P."/>
            <person name="Jensen K.T."/>
            <person name="Wendlandt C.E."/>
            <person name="Dexheimer C."/>
            <person name="Roberts M."/>
            <person name="Torres Martinez L."/>
            <person name="Friesen M.L."/>
            <person name="Griffitts J.S."/>
            <person name="Porter S.S."/>
        </authorList>
    </citation>
    <scope>NUCLEOTIDE SEQUENCE [LARGE SCALE GENOMIC DNA]</scope>
    <source>
        <strain evidence="1 2">M0468</strain>
    </source>
</reference>
<accession>A0ACC6T693</accession>
<comment type="caution">
    <text evidence="1">The sequence shown here is derived from an EMBL/GenBank/DDBJ whole genome shotgun (WGS) entry which is preliminary data.</text>
</comment>
<evidence type="ECO:0000313" key="1">
    <source>
        <dbReference type="EMBL" id="MER9287437.1"/>
    </source>
</evidence>
<organism evidence="1 2">
    <name type="scientific">Mesorhizobium australicum</name>
    <dbReference type="NCBI Taxonomy" id="536018"/>
    <lineage>
        <taxon>Bacteria</taxon>
        <taxon>Pseudomonadati</taxon>
        <taxon>Pseudomonadota</taxon>
        <taxon>Alphaproteobacteria</taxon>
        <taxon>Hyphomicrobiales</taxon>
        <taxon>Phyllobacteriaceae</taxon>
        <taxon>Mesorhizobium</taxon>
    </lineage>
</organism>
<protein>
    <submittedName>
        <fullName evidence="1">Phage portal protein</fullName>
    </submittedName>
</protein>
<keyword evidence="2" id="KW-1185">Reference proteome</keyword>
<evidence type="ECO:0000313" key="2">
    <source>
        <dbReference type="Proteomes" id="UP001480082"/>
    </source>
</evidence>
<gene>
    <name evidence="1" type="ORF">NKI81_26425</name>
</gene>